<dbReference type="SMART" id="SM00854">
    <property type="entry name" value="PGA_cap"/>
    <property type="match status" value="1"/>
</dbReference>
<name>A0A1G1ZBS3_9BACT</name>
<evidence type="ECO:0000256" key="1">
    <source>
        <dbReference type="ARBA" id="ARBA00005662"/>
    </source>
</evidence>
<dbReference type="InterPro" id="IPR019079">
    <property type="entry name" value="Capsule_synth_CapA"/>
</dbReference>
<dbReference type="InterPro" id="IPR029052">
    <property type="entry name" value="Metallo-depent_PP-like"/>
</dbReference>
<evidence type="ECO:0000313" key="4">
    <source>
        <dbReference type="EMBL" id="OGY61077.1"/>
    </source>
</evidence>
<dbReference type="SUPFAM" id="SSF56300">
    <property type="entry name" value="Metallo-dependent phosphatases"/>
    <property type="match status" value="1"/>
</dbReference>
<dbReference type="PANTHER" id="PTHR33393">
    <property type="entry name" value="POLYGLUTAMINE SYNTHESIS ACCESSORY PROTEIN RV0574C-RELATED"/>
    <property type="match status" value="1"/>
</dbReference>
<evidence type="ECO:0000259" key="3">
    <source>
        <dbReference type="SMART" id="SM00854"/>
    </source>
</evidence>
<dbReference type="CDD" id="cd07381">
    <property type="entry name" value="MPP_CapA"/>
    <property type="match status" value="1"/>
</dbReference>
<evidence type="ECO:0000256" key="2">
    <source>
        <dbReference type="SAM" id="Phobius"/>
    </source>
</evidence>
<accession>A0A1G1ZBS3</accession>
<dbReference type="InterPro" id="IPR052169">
    <property type="entry name" value="CW_Biosynth-Accessory"/>
</dbReference>
<dbReference type="Proteomes" id="UP000176571">
    <property type="component" value="Unassembled WGS sequence"/>
</dbReference>
<organism evidence="4 5">
    <name type="scientific">Candidatus Colwellbacteria bacterium RIFCSPLOWO2_12_FULL_43_11</name>
    <dbReference type="NCBI Taxonomy" id="1797693"/>
    <lineage>
        <taxon>Bacteria</taxon>
        <taxon>Candidatus Colwelliibacteriota</taxon>
    </lineage>
</organism>
<dbReference type="STRING" id="1797693.A3F99_00700"/>
<dbReference type="PANTHER" id="PTHR33393:SF11">
    <property type="entry name" value="POLYGLUTAMINE SYNTHESIS ACCESSORY PROTEIN RV0574C-RELATED"/>
    <property type="match status" value="1"/>
</dbReference>
<reference evidence="4 5" key="1">
    <citation type="journal article" date="2016" name="Nat. Commun.">
        <title>Thousands of microbial genomes shed light on interconnected biogeochemical processes in an aquifer system.</title>
        <authorList>
            <person name="Anantharaman K."/>
            <person name="Brown C.T."/>
            <person name="Hug L.A."/>
            <person name="Sharon I."/>
            <person name="Castelle C.J."/>
            <person name="Probst A.J."/>
            <person name="Thomas B.C."/>
            <person name="Singh A."/>
            <person name="Wilkins M.J."/>
            <person name="Karaoz U."/>
            <person name="Brodie E.L."/>
            <person name="Williams K.H."/>
            <person name="Hubbard S.S."/>
            <person name="Banfield J.F."/>
        </authorList>
    </citation>
    <scope>NUCLEOTIDE SEQUENCE [LARGE SCALE GENOMIC DNA]</scope>
</reference>
<comment type="similarity">
    <text evidence="1">Belongs to the CapA family.</text>
</comment>
<sequence>MANFLKGKEGRNSLSLVVFLGILAAVLLALPYFLTNSYKYNLEANLDGGEVFGKDVNLLFVGDIMLSRGVGNIMERTNNWRFPFLETADFLKEADLTMGNLEGPISSGGADVGGVYSFRADPRAIEGLLYAGFDVLSLANNHIWDYGPQAFIDTIELLKGADISPVGGRLNYERAYGPVVKKVGNTEIAYLAYTNLVPVTLSYGAPAVAFLDPDIVVSDVRVAKSQADIVIVSVHWGDEYETKENDFQKSTAHALIDAGADIIVGHHPHVIQPLEQYGNGFIAYSLGNFVFDQNFSEDTKEGAVLKVVLKNKKIYSVKELKVKFNESYQPFLVES</sequence>
<dbReference type="Pfam" id="PF09587">
    <property type="entry name" value="PGA_cap"/>
    <property type="match status" value="1"/>
</dbReference>
<gene>
    <name evidence="4" type="ORF">A3F99_00700</name>
</gene>
<keyword evidence="2" id="KW-0812">Transmembrane</keyword>
<comment type="caution">
    <text evidence="4">The sequence shown here is derived from an EMBL/GenBank/DDBJ whole genome shotgun (WGS) entry which is preliminary data.</text>
</comment>
<keyword evidence="2" id="KW-1133">Transmembrane helix</keyword>
<dbReference type="AlphaFoldDB" id="A0A1G1ZBS3"/>
<proteinExistence type="inferred from homology"/>
<protein>
    <recommendedName>
        <fullName evidence="3">Capsule synthesis protein CapA domain-containing protein</fullName>
    </recommendedName>
</protein>
<evidence type="ECO:0000313" key="5">
    <source>
        <dbReference type="Proteomes" id="UP000176571"/>
    </source>
</evidence>
<dbReference type="Gene3D" id="3.60.21.10">
    <property type="match status" value="1"/>
</dbReference>
<feature type="transmembrane region" description="Helical" evidence="2">
    <location>
        <begin position="12"/>
        <end position="34"/>
    </location>
</feature>
<feature type="domain" description="Capsule synthesis protein CapA" evidence="3">
    <location>
        <begin position="57"/>
        <end position="293"/>
    </location>
</feature>
<keyword evidence="2" id="KW-0472">Membrane</keyword>
<dbReference type="EMBL" id="MHJB01000021">
    <property type="protein sequence ID" value="OGY61077.1"/>
    <property type="molecule type" value="Genomic_DNA"/>
</dbReference>